<feature type="region of interest" description="Disordered" evidence="1">
    <location>
        <begin position="23"/>
        <end position="66"/>
    </location>
</feature>
<proteinExistence type="predicted"/>
<sequence>MGALRFRWKEATLCSKRLRTLSTHNTGSTTQTEDESAEQFTFPNPTGNLPRNPSGQHKGLVTTDGPWDQNGLHSSIACVLDAEDGELVEQQGLSVIASSAFHAECLIQQQFVGGKPQSGPAIRDS</sequence>
<feature type="compositionally biased region" description="Polar residues" evidence="1">
    <location>
        <begin position="38"/>
        <end position="55"/>
    </location>
</feature>
<evidence type="ECO:0000313" key="3">
    <source>
        <dbReference type="Proteomes" id="UP000823749"/>
    </source>
</evidence>
<dbReference type="Proteomes" id="UP000823749">
    <property type="component" value="Chromosome 13"/>
</dbReference>
<organism evidence="2 3">
    <name type="scientific">Rhododendron griersonianum</name>
    <dbReference type="NCBI Taxonomy" id="479676"/>
    <lineage>
        <taxon>Eukaryota</taxon>
        <taxon>Viridiplantae</taxon>
        <taxon>Streptophyta</taxon>
        <taxon>Embryophyta</taxon>
        <taxon>Tracheophyta</taxon>
        <taxon>Spermatophyta</taxon>
        <taxon>Magnoliopsida</taxon>
        <taxon>eudicotyledons</taxon>
        <taxon>Gunneridae</taxon>
        <taxon>Pentapetalae</taxon>
        <taxon>asterids</taxon>
        <taxon>Ericales</taxon>
        <taxon>Ericaceae</taxon>
        <taxon>Ericoideae</taxon>
        <taxon>Rhodoreae</taxon>
        <taxon>Rhododendron</taxon>
    </lineage>
</organism>
<reference evidence="2 3" key="1">
    <citation type="submission" date="2020-08" db="EMBL/GenBank/DDBJ databases">
        <title>Plant Genome Project.</title>
        <authorList>
            <person name="Zhang R.-G."/>
        </authorList>
    </citation>
    <scope>NUCLEOTIDE SEQUENCE [LARGE SCALE GENOMIC DNA]</scope>
    <source>
        <strain evidence="2">WSP0</strain>
        <tissue evidence="2">Leaf</tissue>
    </source>
</reference>
<keyword evidence="3" id="KW-1185">Reference proteome</keyword>
<gene>
    <name evidence="2" type="ORF">RHGRI_037826</name>
</gene>
<evidence type="ECO:0000313" key="2">
    <source>
        <dbReference type="EMBL" id="KAG5517189.1"/>
    </source>
</evidence>
<evidence type="ECO:0000256" key="1">
    <source>
        <dbReference type="SAM" id="MobiDB-lite"/>
    </source>
</evidence>
<protein>
    <submittedName>
        <fullName evidence="2">Uncharacterized protein</fullName>
    </submittedName>
</protein>
<dbReference type="EMBL" id="JACTNZ010000013">
    <property type="protein sequence ID" value="KAG5517189.1"/>
    <property type="molecule type" value="Genomic_DNA"/>
</dbReference>
<name>A0AAV6HT49_9ERIC</name>
<comment type="caution">
    <text evidence="2">The sequence shown here is derived from an EMBL/GenBank/DDBJ whole genome shotgun (WGS) entry which is preliminary data.</text>
</comment>
<dbReference type="AlphaFoldDB" id="A0AAV6HT49"/>
<accession>A0AAV6HT49</accession>